<dbReference type="RefSeq" id="WP_197446159.1">
    <property type="nucleotide sequence ID" value="NZ_CP036426.1"/>
</dbReference>
<dbReference type="Proteomes" id="UP000317835">
    <property type="component" value="Chromosome"/>
</dbReference>
<dbReference type="GO" id="GO:0102710">
    <property type="term" value="F:D-inositol-3-phosphate glycosyltransferase activity"/>
    <property type="evidence" value="ECO:0007669"/>
    <property type="project" value="UniProtKB-EC"/>
</dbReference>
<name>A0A518H4V7_9BACT</name>
<dbReference type="PANTHER" id="PTHR12526:SF640">
    <property type="entry name" value="COLANIC ACID BIOSYNTHESIS GLYCOSYLTRANSFERASE WCAL-RELATED"/>
    <property type="match status" value="1"/>
</dbReference>
<dbReference type="EC" id="2.4.1.250" evidence="5"/>
<feature type="region of interest" description="Disordered" evidence="4">
    <location>
        <begin position="332"/>
        <end position="359"/>
    </location>
</feature>
<protein>
    <submittedName>
        <fullName evidence="5">D-inositol-3-phosphate glycosyltransferase</fullName>
        <ecNumber evidence="5">2.4.1.250</ecNumber>
    </submittedName>
</protein>
<sequence>MKALALVESPDHVCCRYRIRPFEAALAGLGWSLAVEGLARGPVARPAQLRGARRFDAVILQRKLPSAWEFEVLRRSSRRLVFDLDDAVFWRDSYHPRGQQSASRWARFSRLARRADAVIAGNDFLAGRALRAGAGEGAVHRIPTCVDPARYPIREHAPGAPVRLAWIGSSSTMRGIEGRRDLWDRIAREVPGIRMRVISDRAPDLGAMPVEFVPWSEATEAAALAECDAGVSWTPDDPWSRGKCGLKVLQYLAAGLPVVANPVGVHGEMVANGRSGFLVDSDDDWLVAVGRLADDADLRRRLGREARGAVERDFSADRWASRFAEVVTGRAVGSTPRPRLGPGDVRGACRPGPAGGSRR</sequence>
<accession>A0A518H4V7</accession>
<comment type="similarity">
    <text evidence="1">Belongs to the glycosyltransferase group 1 family. Glycosyltransferase 4 subfamily.</text>
</comment>
<organism evidence="5 6">
    <name type="scientific">Tautonia plasticadhaerens</name>
    <dbReference type="NCBI Taxonomy" id="2527974"/>
    <lineage>
        <taxon>Bacteria</taxon>
        <taxon>Pseudomonadati</taxon>
        <taxon>Planctomycetota</taxon>
        <taxon>Planctomycetia</taxon>
        <taxon>Isosphaerales</taxon>
        <taxon>Isosphaeraceae</taxon>
        <taxon>Tautonia</taxon>
    </lineage>
</organism>
<keyword evidence="2 5" id="KW-0328">Glycosyltransferase</keyword>
<keyword evidence="6" id="KW-1185">Reference proteome</keyword>
<evidence type="ECO:0000313" key="6">
    <source>
        <dbReference type="Proteomes" id="UP000317835"/>
    </source>
</evidence>
<keyword evidence="3 5" id="KW-0808">Transferase</keyword>
<dbReference type="PANTHER" id="PTHR12526">
    <property type="entry name" value="GLYCOSYLTRANSFERASE"/>
    <property type="match status" value="1"/>
</dbReference>
<evidence type="ECO:0000256" key="4">
    <source>
        <dbReference type="SAM" id="MobiDB-lite"/>
    </source>
</evidence>
<proteinExistence type="inferred from homology"/>
<evidence type="ECO:0000256" key="2">
    <source>
        <dbReference type="ARBA" id="ARBA00022676"/>
    </source>
</evidence>
<evidence type="ECO:0000256" key="1">
    <source>
        <dbReference type="ARBA" id="ARBA00009481"/>
    </source>
</evidence>
<dbReference type="Gene3D" id="3.40.50.2000">
    <property type="entry name" value="Glycogen Phosphorylase B"/>
    <property type="match status" value="2"/>
</dbReference>
<evidence type="ECO:0000256" key="3">
    <source>
        <dbReference type="ARBA" id="ARBA00022679"/>
    </source>
</evidence>
<dbReference type="Pfam" id="PF13692">
    <property type="entry name" value="Glyco_trans_1_4"/>
    <property type="match status" value="1"/>
</dbReference>
<dbReference type="CDD" id="cd03801">
    <property type="entry name" value="GT4_PimA-like"/>
    <property type="match status" value="1"/>
</dbReference>
<evidence type="ECO:0000313" key="5">
    <source>
        <dbReference type="EMBL" id="QDV35861.1"/>
    </source>
</evidence>
<dbReference type="SUPFAM" id="SSF53756">
    <property type="entry name" value="UDP-Glycosyltransferase/glycogen phosphorylase"/>
    <property type="match status" value="1"/>
</dbReference>
<gene>
    <name evidence="5" type="primary">mshA_5</name>
    <name evidence="5" type="ORF">ElP_37690</name>
</gene>
<reference evidence="5 6" key="1">
    <citation type="submission" date="2019-02" db="EMBL/GenBank/DDBJ databases">
        <title>Deep-cultivation of Planctomycetes and their phenomic and genomic characterization uncovers novel biology.</title>
        <authorList>
            <person name="Wiegand S."/>
            <person name="Jogler M."/>
            <person name="Boedeker C."/>
            <person name="Pinto D."/>
            <person name="Vollmers J."/>
            <person name="Rivas-Marin E."/>
            <person name="Kohn T."/>
            <person name="Peeters S.H."/>
            <person name="Heuer A."/>
            <person name="Rast P."/>
            <person name="Oberbeckmann S."/>
            <person name="Bunk B."/>
            <person name="Jeske O."/>
            <person name="Meyerdierks A."/>
            <person name="Storesund J.E."/>
            <person name="Kallscheuer N."/>
            <person name="Luecker S."/>
            <person name="Lage O.M."/>
            <person name="Pohl T."/>
            <person name="Merkel B.J."/>
            <person name="Hornburger P."/>
            <person name="Mueller R.-W."/>
            <person name="Bruemmer F."/>
            <person name="Labrenz M."/>
            <person name="Spormann A.M."/>
            <person name="Op den Camp H."/>
            <person name="Overmann J."/>
            <person name="Amann R."/>
            <person name="Jetten M.S.M."/>
            <person name="Mascher T."/>
            <person name="Medema M.H."/>
            <person name="Devos D.P."/>
            <person name="Kaster A.-K."/>
            <person name="Ovreas L."/>
            <person name="Rohde M."/>
            <person name="Galperin M.Y."/>
            <person name="Jogler C."/>
        </authorList>
    </citation>
    <scope>NUCLEOTIDE SEQUENCE [LARGE SCALE GENOMIC DNA]</scope>
    <source>
        <strain evidence="5 6">ElP</strain>
    </source>
</reference>
<dbReference type="AlphaFoldDB" id="A0A518H4V7"/>
<dbReference type="KEGG" id="tpla:ElP_37690"/>
<dbReference type="EMBL" id="CP036426">
    <property type="protein sequence ID" value="QDV35861.1"/>
    <property type="molecule type" value="Genomic_DNA"/>
</dbReference>